<dbReference type="eggNOG" id="COG2948">
    <property type="taxonomic scope" value="Bacteria"/>
</dbReference>
<dbReference type="EMBL" id="CP001054">
    <property type="protein sequence ID" value="ACD21637.1"/>
    <property type="molecule type" value="Genomic_DNA"/>
</dbReference>
<accession>B2TH88</accession>
<keyword evidence="5 7" id="KW-0472">Membrane</keyword>
<dbReference type="GO" id="GO:0016020">
    <property type="term" value="C:membrane"/>
    <property type="evidence" value="ECO:0007669"/>
    <property type="project" value="UniProtKB-SubCell"/>
</dbReference>
<gene>
    <name evidence="8" type="ordered locus">Bphyt_7352</name>
</gene>
<feature type="compositionally biased region" description="Low complexity" evidence="6">
    <location>
        <begin position="136"/>
        <end position="163"/>
    </location>
</feature>
<feature type="compositionally biased region" description="Basic and acidic residues" evidence="6">
    <location>
        <begin position="10"/>
        <end position="23"/>
    </location>
</feature>
<evidence type="ECO:0000256" key="5">
    <source>
        <dbReference type="ARBA" id="ARBA00023136"/>
    </source>
</evidence>
<protein>
    <submittedName>
        <fullName evidence="8">Conjugation TrbI family protein</fullName>
    </submittedName>
</protein>
<dbReference type="Pfam" id="PF03743">
    <property type="entry name" value="TrbI"/>
    <property type="match status" value="1"/>
</dbReference>
<evidence type="ECO:0000256" key="7">
    <source>
        <dbReference type="SAM" id="Phobius"/>
    </source>
</evidence>
<keyword evidence="8" id="KW-0614">Plasmid</keyword>
<feature type="transmembrane region" description="Helical" evidence="7">
    <location>
        <begin position="32"/>
        <end position="55"/>
    </location>
</feature>
<dbReference type="InterPro" id="IPR005498">
    <property type="entry name" value="T4SS_VirB10/TraB/TrbI"/>
</dbReference>
<evidence type="ECO:0000256" key="2">
    <source>
        <dbReference type="ARBA" id="ARBA00010265"/>
    </source>
</evidence>
<feature type="region of interest" description="Disordered" evidence="6">
    <location>
        <begin position="1"/>
        <end position="25"/>
    </location>
</feature>
<geneLocation type="plasmid" evidence="8 9">
    <name>pBPHYT01</name>
</geneLocation>
<feature type="compositionally biased region" description="Polar residues" evidence="6">
    <location>
        <begin position="94"/>
        <end position="108"/>
    </location>
</feature>
<dbReference type="InterPro" id="IPR042217">
    <property type="entry name" value="T4SS_VirB10/TrbI"/>
</dbReference>
<dbReference type="KEGG" id="bpy:Bphyt_7352"/>
<evidence type="ECO:0000256" key="1">
    <source>
        <dbReference type="ARBA" id="ARBA00004167"/>
    </source>
</evidence>
<dbReference type="RefSeq" id="WP_012431006.1">
    <property type="nucleotide sequence ID" value="NC_010679.1"/>
</dbReference>
<dbReference type="Gene3D" id="2.40.128.260">
    <property type="entry name" value="Type IV secretion system, VirB10/TraB/TrbI"/>
    <property type="match status" value="2"/>
</dbReference>
<dbReference type="AlphaFoldDB" id="B2TH88"/>
<evidence type="ECO:0000256" key="6">
    <source>
        <dbReference type="SAM" id="MobiDB-lite"/>
    </source>
</evidence>
<comment type="similarity">
    <text evidence="2">Belongs to the TrbI/VirB10 family.</text>
</comment>
<dbReference type="HOGENOM" id="CLU_634118_0_0_4"/>
<dbReference type="OrthoDB" id="9766860at2"/>
<evidence type="ECO:0000313" key="9">
    <source>
        <dbReference type="Proteomes" id="UP000001739"/>
    </source>
</evidence>
<feature type="region of interest" description="Disordered" evidence="6">
    <location>
        <begin position="71"/>
        <end position="204"/>
    </location>
</feature>
<evidence type="ECO:0000313" key="8">
    <source>
        <dbReference type="EMBL" id="ACD21637.1"/>
    </source>
</evidence>
<organism evidence="8 9">
    <name type="scientific">Paraburkholderia phytofirmans (strain DSM 17436 / LMG 22146 / PsJN)</name>
    <name type="common">Burkholderia phytofirmans</name>
    <dbReference type="NCBI Taxonomy" id="398527"/>
    <lineage>
        <taxon>Bacteria</taxon>
        <taxon>Pseudomonadati</taxon>
        <taxon>Pseudomonadota</taxon>
        <taxon>Betaproteobacteria</taxon>
        <taxon>Burkholderiales</taxon>
        <taxon>Burkholderiaceae</taxon>
        <taxon>Paraburkholderia</taxon>
    </lineage>
</organism>
<evidence type="ECO:0000256" key="4">
    <source>
        <dbReference type="ARBA" id="ARBA00022989"/>
    </source>
</evidence>
<proteinExistence type="inferred from homology"/>
<dbReference type="Proteomes" id="UP000001739">
    <property type="component" value="Plasmid pBPHYT01"/>
</dbReference>
<reference evidence="8 9" key="1">
    <citation type="journal article" date="2011" name="J. Bacteriol.">
        <title>Complete genome sequence of the plant growth-promoting endophyte Burkholderia phytofirmans strain PsJN.</title>
        <authorList>
            <person name="Weilharter A."/>
            <person name="Mitter B."/>
            <person name="Shin M.V."/>
            <person name="Chain P.S."/>
            <person name="Nowak J."/>
            <person name="Sessitsch A."/>
        </authorList>
    </citation>
    <scope>NUCLEOTIDE SEQUENCE [LARGE SCALE GENOMIC DNA]</scope>
    <source>
        <strain evidence="9">DSM 17436 / LMG 22146 / PsJN</strain>
        <plasmid evidence="8 9">pBPHYT01</plasmid>
    </source>
</reference>
<keyword evidence="3 7" id="KW-0812">Transmembrane</keyword>
<name>B2TH88_PARPJ</name>
<comment type="subcellular location">
    <subcellularLocation>
        <location evidence="1">Membrane</location>
        <topology evidence="1">Single-pass membrane protein</topology>
    </subcellularLocation>
</comment>
<dbReference type="CDD" id="cd16429">
    <property type="entry name" value="VirB10"/>
    <property type="match status" value="1"/>
</dbReference>
<keyword evidence="4 7" id="KW-1133">Transmembrane helix</keyword>
<sequence length="432" mass="45307">MKLRKQSRGVAKDDRQGLNERVRPTTTPGEKLIAYGAAIGGLLIVFGSLGYRFWWVPTHQAPVATTAATTQQAANGGRPAGISAPQLSVPDNVYGQTDDGTTPSNGQQPYGAGWNPNGPSNTPGLITGNGQGNGQGNAQDAAALQQQQQQQALAQQRAQQEQQIEARKLSGKLGDMPSSPPASGTPVRAAQGAPGAPSPVGVDANKATKDFAASLIPTVTPKTRAAYIPNPSLTVKKGTPIRCTLDTAMNSDQPSFPSCVVSRPVYSMDGNVILIDAGSTVDGEVTKGPERGKKRQAALWGRLVMPDNTTIELDSPATDTLGAGGMTGSINNHYCERYCGAFLYSTFEDIEQVGVSLAGKSSGNGNTNIVLPQNTMSTANSATNEMLTQGRDIQPTFSKNQGDEITITVGRDLDFSTVYHLAPVTARNTDNP</sequence>
<evidence type="ECO:0000256" key="3">
    <source>
        <dbReference type="ARBA" id="ARBA00022692"/>
    </source>
</evidence>